<dbReference type="InterPro" id="IPR048641">
    <property type="entry name" value="RlmN_N"/>
</dbReference>
<feature type="active site" description="S-methylcysteine intermediate" evidence="12">
    <location>
        <position position="335"/>
    </location>
</feature>
<dbReference type="PANTHER" id="PTHR30544">
    <property type="entry name" value="23S RRNA METHYLTRANSFERASE"/>
    <property type="match status" value="1"/>
</dbReference>
<feature type="binding site" evidence="12">
    <location>
        <begin position="216"/>
        <end position="218"/>
    </location>
    <ligand>
        <name>S-adenosyl-L-methionine</name>
        <dbReference type="ChEBI" id="CHEBI:59789"/>
    </ligand>
</feature>
<dbReference type="CDD" id="cd01335">
    <property type="entry name" value="Radical_SAM"/>
    <property type="match status" value="1"/>
</dbReference>
<dbReference type="Proteomes" id="UP001430755">
    <property type="component" value="Unassembled WGS sequence"/>
</dbReference>
<evidence type="ECO:0000256" key="12">
    <source>
        <dbReference type="HAMAP-Rule" id="MF_01849"/>
    </source>
</evidence>
<feature type="binding site" evidence="12">
    <location>
        <position position="193"/>
    </location>
    <ligand>
        <name>S-adenosyl-L-methionine</name>
        <dbReference type="ChEBI" id="CHEBI:59789"/>
    </ligand>
</feature>
<feature type="domain" description="Radical SAM core" evidence="13">
    <location>
        <begin position="100"/>
        <end position="330"/>
    </location>
</feature>
<dbReference type="InterPro" id="IPR013785">
    <property type="entry name" value="Aldolase_TIM"/>
</dbReference>
<dbReference type="SUPFAM" id="SSF102114">
    <property type="entry name" value="Radical SAM enzymes"/>
    <property type="match status" value="1"/>
</dbReference>
<evidence type="ECO:0000313" key="15">
    <source>
        <dbReference type="Proteomes" id="UP001430755"/>
    </source>
</evidence>
<dbReference type="Gene3D" id="3.20.20.70">
    <property type="entry name" value="Aldolase class I"/>
    <property type="match status" value="1"/>
</dbReference>
<sequence>MMNEIKTYNLSQLEDLTSRYGQPKFRAKQLYEWLVGKHAISYDEMTNLPKDFRAQLAQDYPLATCEVIDRQVSKDGTRKYVVCFHDGCMVETVAMPTGENDERLTVCFSTQVGCAMECAFCATGREGFCRNLTANEMTEQVSLVERDFGRRVTNLVAMGQGEPFLNYDALIEALRMANSADSFNIGARHITVSTCGIIPGIDQLAEEPEQFTLAISLHSAIQEKRDQLMPRVSHQPLPSLKKSLKHYVEKTNRRVSFEYLLIKGVNDGEEDLQALLDFCDGLLCHVNLLPMNKIAGSPFQPSPRYIADHWISTLGKHHIEATMRRSRGSDIAGACGQLKNSLQNVSRETI</sequence>
<comment type="caution">
    <text evidence="14">The sequence shown here is derived from an EMBL/GenBank/DDBJ whole genome shotgun (WGS) entry which is preliminary data.</text>
</comment>
<comment type="subcellular location">
    <subcellularLocation>
        <location evidence="1 12">Cytoplasm</location>
    </subcellularLocation>
</comment>
<dbReference type="GO" id="GO:0008168">
    <property type="term" value="F:methyltransferase activity"/>
    <property type="evidence" value="ECO:0007669"/>
    <property type="project" value="UniProtKB-KW"/>
</dbReference>
<keyword evidence="15" id="KW-1185">Reference proteome</keyword>
<keyword evidence="7 12" id="KW-0949">S-adenosyl-L-methionine</keyword>
<comment type="catalytic activity">
    <reaction evidence="12">
        <text>adenosine(37) in tRNA + 2 reduced [2Fe-2S]-[ferredoxin] + 2 S-adenosyl-L-methionine = 2-methyladenosine(37) in tRNA + 5'-deoxyadenosine + L-methionine + 2 oxidized [2Fe-2S]-[ferredoxin] + S-adenosyl-L-homocysteine</text>
        <dbReference type="Rhea" id="RHEA:43332"/>
        <dbReference type="Rhea" id="RHEA-COMP:10000"/>
        <dbReference type="Rhea" id="RHEA-COMP:10001"/>
        <dbReference type="Rhea" id="RHEA-COMP:10162"/>
        <dbReference type="Rhea" id="RHEA-COMP:10485"/>
        <dbReference type="ChEBI" id="CHEBI:17319"/>
        <dbReference type="ChEBI" id="CHEBI:33737"/>
        <dbReference type="ChEBI" id="CHEBI:33738"/>
        <dbReference type="ChEBI" id="CHEBI:57844"/>
        <dbReference type="ChEBI" id="CHEBI:57856"/>
        <dbReference type="ChEBI" id="CHEBI:59789"/>
        <dbReference type="ChEBI" id="CHEBI:74411"/>
        <dbReference type="ChEBI" id="CHEBI:74497"/>
        <dbReference type="EC" id="2.1.1.192"/>
    </reaction>
</comment>
<dbReference type="InterPro" id="IPR058240">
    <property type="entry name" value="rSAM_sf"/>
</dbReference>
<dbReference type="InterPro" id="IPR004383">
    <property type="entry name" value="rRNA_lsu_MTrfase_RlmN/Cfr"/>
</dbReference>
<keyword evidence="10 12" id="KW-0408">Iron</keyword>
<keyword evidence="8 12" id="KW-0819">tRNA processing</keyword>
<keyword evidence="11 12" id="KW-0411">Iron-sulfur</keyword>
<evidence type="ECO:0000256" key="2">
    <source>
        <dbReference type="ARBA" id="ARBA00022485"/>
    </source>
</evidence>
<gene>
    <name evidence="12 14" type="primary">rlmN</name>
    <name evidence="14" type="ORF">LPT13_00895</name>
</gene>
<dbReference type="HAMAP" id="MF_01849">
    <property type="entry name" value="RNA_methyltr_RlmN"/>
    <property type="match status" value="1"/>
</dbReference>
<protein>
    <recommendedName>
        <fullName evidence="12">Probable dual-specificity RNA methyltransferase RlmN</fullName>
        <ecNumber evidence="12">2.1.1.192</ecNumber>
    </recommendedName>
    <alternativeName>
        <fullName evidence="12">23S rRNA (adenine(2503)-C(2))-methyltransferase</fullName>
    </alternativeName>
    <alternativeName>
        <fullName evidence="12">23S rRNA m2A2503 methyltransferase</fullName>
    </alternativeName>
    <alternativeName>
        <fullName evidence="12">Ribosomal RNA large subunit methyltransferase N</fullName>
    </alternativeName>
    <alternativeName>
        <fullName evidence="12">tRNA (adenine(37)-C(2))-methyltransferase</fullName>
    </alternativeName>
    <alternativeName>
        <fullName evidence="12">tRNA m2A37 methyltransferase</fullName>
    </alternativeName>
</protein>
<dbReference type="SFLD" id="SFLDF00275">
    <property type="entry name" value="adenosine_C2_methyltransferase"/>
    <property type="match status" value="1"/>
</dbReference>
<feature type="binding site" evidence="12">
    <location>
        <position position="114"/>
    </location>
    <ligand>
        <name>[4Fe-4S] cluster</name>
        <dbReference type="ChEBI" id="CHEBI:49883"/>
        <note>4Fe-4S-S-AdoMet</note>
    </ligand>
</feature>
<evidence type="ECO:0000256" key="6">
    <source>
        <dbReference type="ARBA" id="ARBA00022679"/>
    </source>
</evidence>
<keyword evidence="4 12" id="KW-0698">rRNA processing</keyword>
<evidence type="ECO:0000256" key="8">
    <source>
        <dbReference type="ARBA" id="ARBA00022694"/>
    </source>
</evidence>
<dbReference type="EC" id="2.1.1.192" evidence="12"/>
<dbReference type="InterPro" id="IPR007197">
    <property type="entry name" value="rSAM"/>
</dbReference>
<keyword evidence="5 12" id="KW-0489">Methyltransferase</keyword>
<keyword evidence="6 12" id="KW-0808">Transferase</keyword>
<evidence type="ECO:0000256" key="1">
    <source>
        <dbReference type="ARBA" id="ARBA00004496"/>
    </source>
</evidence>
<dbReference type="GO" id="GO:0032259">
    <property type="term" value="P:methylation"/>
    <property type="evidence" value="ECO:0007669"/>
    <property type="project" value="UniProtKB-KW"/>
</dbReference>
<evidence type="ECO:0000256" key="9">
    <source>
        <dbReference type="ARBA" id="ARBA00022723"/>
    </source>
</evidence>
<dbReference type="NCBIfam" id="TIGR00048">
    <property type="entry name" value="rRNA_mod_RlmN"/>
    <property type="match status" value="1"/>
</dbReference>
<keyword evidence="3 12" id="KW-0963">Cytoplasm</keyword>
<dbReference type="EMBL" id="JAJMLW010000001">
    <property type="protein sequence ID" value="MCI2240913.1"/>
    <property type="molecule type" value="Genomic_DNA"/>
</dbReference>
<evidence type="ECO:0000256" key="3">
    <source>
        <dbReference type="ARBA" id="ARBA00022490"/>
    </source>
</evidence>
<feature type="binding site" evidence="12">
    <location>
        <position position="292"/>
    </location>
    <ligand>
        <name>S-adenosyl-L-methionine</name>
        <dbReference type="ChEBI" id="CHEBI:59789"/>
    </ligand>
</feature>
<dbReference type="RefSeq" id="WP_242162584.1">
    <property type="nucleotide sequence ID" value="NZ_JAJMLW010000001.1"/>
</dbReference>
<comment type="caution">
    <text evidence="12">Lacks conserved residue(s) required for the propagation of feature annotation.</text>
</comment>
<feature type="binding site" evidence="12">
    <location>
        <position position="121"/>
    </location>
    <ligand>
        <name>[4Fe-4S] cluster</name>
        <dbReference type="ChEBI" id="CHEBI:49883"/>
        <note>4Fe-4S-S-AdoMet</note>
    </ligand>
</feature>
<comment type="cofactor">
    <cofactor evidence="12">
        <name>[4Fe-4S] cluster</name>
        <dbReference type="ChEBI" id="CHEBI:49883"/>
    </cofactor>
    <text evidence="12">Binds 1 [4Fe-4S] cluster. The cluster is coordinated with 3 cysteines and an exchangeable S-adenosyl-L-methionine.</text>
</comment>
<comment type="similarity">
    <text evidence="12">Belongs to the radical SAM superfamily. RlmN family.</text>
</comment>
<evidence type="ECO:0000259" key="13">
    <source>
        <dbReference type="PROSITE" id="PS51918"/>
    </source>
</evidence>
<proteinExistence type="inferred from homology"/>
<dbReference type="SFLD" id="SFLDS00029">
    <property type="entry name" value="Radical_SAM"/>
    <property type="match status" value="1"/>
</dbReference>
<keyword evidence="2 12" id="KW-0004">4Fe-4S</keyword>
<name>A0ABS9WDH3_9ACTN</name>
<dbReference type="PROSITE" id="PS51918">
    <property type="entry name" value="RADICAL_SAM"/>
    <property type="match status" value="1"/>
</dbReference>
<dbReference type="PIRSF" id="PIRSF006004">
    <property type="entry name" value="CHP00048"/>
    <property type="match status" value="1"/>
</dbReference>
<dbReference type="Pfam" id="PF04055">
    <property type="entry name" value="Radical_SAM"/>
    <property type="match status" value="1"/>
</dbReference>
<keyword evidence="12" id="KW-1015">Disulfide bond</keyword>
<organism evidence="14 15">
    <name type="scientific">Adlercreutzia faecimuris</name>
    <dbReference type="NCBI Taxonomy" id="2897341"/>
    <lineage>
        <taxon>Bacteria</taxon>
        <taxon>Bacillati</taxon>
        <taxon>Actinomycetota</taxon>
        <taxon>Coriobacteriia</taxon>
        <taxon>Eggerthellales</taxon>
        <taxon>Eggerthellaceae</taxon>
        <taxon>Adlercreutzia</taxon>
    </lineage>
</organism>
<evidence type="ECO:0000256" key="11">
    <source>
        <dbReference type="ARBA" id="ARBA00023014"/>
    </source>
</evidence>
<evidence type="ECO:0000256" key="10">
    <source>
        <dbReference type="ARBA" id="ARBA00023004"/>
    </source>
</evidence>
<feature type="binding site" evidence="12">
    <location>
        <begin position="161"/>
        <end position="162"/>
    </location>
    <ligand>
        <name>S-adenosyl-L-methionine</name>
        <dbReference type="ChEBI" id="CHEBI:59789"/>
    </ligand>
</feature>
<dbReference type="InterPro" id="IPR040072">
    <property type="entry name" value="Methyltransferase_A"/>
</dbReference>
<feature type="binding site" evidence="12">
    <location>
        <position position="118"/>
    </location>
    <ligand>
        <name>[4Fe-4S] cluster</name>
        <dbReference type="ChEBI" id="CHEBI:49883"/>
        <note>4Fe-4S-S-AdoMet</note>
    </ligand>
</feature>
<comment type="function">
    <text evidence="12">Specifically methylates position 2 of adenine 2503 in 23S rRNA and position 2 of adenine 37 in tRNAs.</text>
</comment>
<dbReference type="Gene3D" id="1.10.150.530">
    <property type="match status" value="1"/>
</dbReference>
<comment type="miscellaneous">
    <text evidence="12">Reaction proceeds by a ping-pong mechanism involving intermediate methylation of a conserved cysteine residue.</text>
</comment>
<accession>A0ABS9WDH3</accession>
<evidence type="ECO:0000256" key="5">
    <source>
        <dbReference type="ARBA" id="ARBA00022603"/>
    </source>
</evidence>
<feature type="active site" description="Proton acceptor" evidence="12">
    <location>
        <position position="91"/>
    </location>
</feature>
<dbReference type="Pfam" id="PF21016">
    <property type="entry name" value="RlmN_N"/>
    <property type="match status" value="1"/>
</dbReference>
<evidence type="ECO:0000256" key="7">
    <source>
        <dbReference type="ARBA" id="ARBA00022691"/>
    </source>
</evidence>
<dbReference type="SFLD" id="SFLDG01062">
    <property type="entry name" value="methyltransferase_(Class_A)"/>
    <property type="match status" value="1"/>
</dbReference>
<evidence type="ECO:0000313" key="14">
    <source>
        <dbReference type="EMBL" id="MCI2240913.1"/>
    </source>
</evidence>
<dbReference type="PANTHER" id="PTHR30544:SF5">
    <property type="entry name" value="RADICAL SAM CORE DOMAIN-CONTAINING PROTEIN"/>
    <property type="match status" value="1"/>
</dbReference>
<evidence type="ECO:0000256" key="4">
    <source>
        <dbReference type="ARBA" id="ARBA00022552"/>
    </source>
</evidence>
<keyword evidence="9 12" id="KW-0479">Metal-binding</keyword>
<dbReference type="InterPro" id="IPR027492">
    <property type="entry name" value="RNA_MTrfase_RlmN"/>
</dbReference>
<reference evidence="14" key="1">
    <citation type="submission" date="2021-11" db="EMBL/GenBank/DDBJ databases">
        <title>A Novel Adlercreutzia Species, isolated from a Allomyrina dichotoma larva feces.</title>
        <authorList>
            <person name="Suh M.K."/>
        </authorList>
    </citation>
    <scope>NUCLEOTIDE SEQUENCE</scope>
    <source>
        <strain evidence="14">JBNU-10</strain>
    </source>
</reference>
<comment type="catalytic activity">
    <reaction evidence="12">
        <text>adenosine(2503) in 23S rRNA + 2 reduced [2Fe-2S]-[ferredoxin] + 2 S-adenosyl-L-methionine = 2-methyladenosine(2503) in 23S rRNA + 5'-deoxyadenosine + L-methionine + 2 oxidized [2Fe-2S]-[ferredoxin] + S-adenosyl-L-homocysteine</text>
        <dbReference type="Rhea" id="RHEA:42916"/>
        <dbReference type="Rhea" id="RHEA-COMP:10000"/>
        <dbReference type="Rhea" id="RHEA-COMP:10001"/>
        <dbReference type="Rhea" id="RHEA-COMP:10152"/>
        <dbReference type="Rhea" id="RHEA-COMP:10282"/>
        <dbReference type="ChEBI" id="CHEBI:17319"/>
        <dbReference type="ChEBI" id="CHEBI:33737"/>
        <dbReference type="ChEBI" id="CHEBI:33738"/>
        <dbReference type="ChEBI" id="CHEBI:57844"/>
        <dbReference type="ChEBI" id="CHEBI:57856"/>
        <dbReference type="ChEBI" id="CHEBI:59789"/>
        <dbReference type="ChEBI" id="CHEBI:74411"/>
        <dbReference type="ChEBI" id="CHEBI:74497"/>
        <dbReference type="EC" id="2.1.1.192"/>
    </reaction>
</comment>